<gene>
    <name evidence="2" type="ORF">X798_07979</name>
</gene>
<feature type="non-terminal residue" evidence="2">
    <location>
        <position position="113"/>
    </location>
</feature>
<keyword evidence="1" id="KW-1133">Transmembrane helix</keyword>
<dbReference type="Proteomes" id="UP000242913">
    <property type="component" value="Unassembled WGS sequence"/>
</dbReference>
<name>A0A238BIG5_9BILA</name>
<accession>A0A238BIG5</accession>
<keyword evidence="3" id="KW-1185">Reference proteome</keyword>
<evidence type="ECO:0000313" key="3">
    <source>
        <dbReference type="Proteomes" id="UP000242913"/>
    </source>
</evidence>
<keyword evidence="1" id="KW-0472">Membrane</keyword>
<proteinExistence type="predicted"/>
<sequence>DLRIVLISLTLAANKCLHFLVTLGFATSSTAEVAPALALFAIYLLHLYLIRNILSISGTVSHGVVMVQYFPIENWMKNEGLCLSLNGHHMISPESRLLNDAEFCRICCKERSR</sequence>
<feature type="non-terminal residue" evidence="2">
    <location>
        <position position="1"/>
    </location>
</feature>
<feature type="transmembrane region" description="Helical" evidence="1">
    <location>
        <begin position="33"/>
        <end position="50"/>
    </location>
</feature>
<dbReference type="AlphaFoldDB" id="A0A238BIG5"/>
<reference evidence="2 3" key="1">
    <citation type="submission" date="2015-12" db="EMBL/GenBank/DDBJ databases">
        <title>Draft genome of the nematode, Onchocerca flexuosa.</title>
        <authorList>
            <person name="Mitreva M."/>
        </authorList>
    </citation>
    <scope>NUCLEOTIDE SEQUENCE [LARGE SCALE GENOMIC DNA]</scope>
    <source>
        <strain evidence="2">Red Deer</strain>
    </source>
</reference>
<dbReference type="EMBL" id="KZ271546">
    <property type="protein sequence ID" value="OZC05042.1"/>
    <property type="molecule type" value="Genomic_DNA"/>
</dbReference>
<evidence type="ECO:0000313" key="2">
    <source>
        <dbReference type="EMBL" id="OZC05042.1"/>
    </source>
</evidence>
<evidence type="ECO:0000256" key="1">
    <source>
        <dbReference type="SAM" id="Phobius"/>
    </source>
</evidence>
<protein>
    <submittedName>
        <fullName evidence="2">Uncharacterized protein</fullName>
    </submittedName>
</protein>
<organism evidence="2 3">
    <name type="scientific">Onchocerca flexuosa</name>
    <dbReference type="NCBI Taxonomy" id="387005"/>
    <lineage>
        <taxon>Eukaryota</taxon>
        <taxon>Metazoa</taxon>
        <taxon>Ecdysozoa</taxon>
        <taxon>Nematoda</taxon>
        <taxon>Chromadorea</taxon>
        <taxon>Rhabditida</taxon>
        <taxon>Spirurina</taxon>
        <taxon>Spiruromorpha</taxon>
        <taxon>Filarioidea</taxon>
        <taxon>Onchocercidae</taxon>
        <taxon>Onchocerca</taxon>
    </lineage>
</organism>
<keyword evidence="1" id="KW-0812">Transmembrane</keyword>